<reference evidence="9 10" key="1">
    <citation type="submission" date="2022-07" db="EMBL/GenBank/DDBJ databases">
        <title>Genome-wide signatures of adaptation to extreme environments.</title>
        <authorList>
            <person name="Cho C.H."/>
            <person name="Yoon H.S."/>
        </authorList>
    </citation>
    <scope>NUCLEOTIDE SEQUENCE [LARGE SCALE GENOMIC DNA]</scope>
    <source>
        <strain evidence="9 10">DBV 063 E5</strain>
    </source>
</reference>
<evidence type="ECO:0000313" key="9">
    <source>
        <dbReference type="EMBL" id="KAK4536636.1"/>
    </source>
</evidence>
<dbReference type="GO" id="GO:0005634">
    <property type="term" value="C:nucleus"/>
    <property type="evidence" value="ECO:0007669"/>
    <property type="project" value="UniProtKB-SubCell"/>
</dbReference>
<dbReference type="InterPro" id="IPR050224">
    <property type="entry name" value="TALE_homeobox"/>
</dbReference>
<dbReference type="PROSITE" id="PS50071">
    <property type="entry name" value="HOMEOBOX_2"/>
    <property type="match status" value="1"/>
</dbReference>
<dbReference type="Gene3D" id="1.10.10.60">
    <property type="entry name" value="Homeodomain-like"/>
    <property type="match status" value="1"/>
</dbReference>
<evidence type="ECO:0000256" key="5">
    <source>
        <dbReference type="RuleBase" id="RU000682"/>
    </source>
</evidence>
<dbReference type="InterPro" id="IPR001356">
    <property type="entry name" value="HD"/>
</dbReference>
<name>A0AAV9IX37_CYACA</name>
<evidence type="ECO:0000256" key="6">
    <source>
        <dbReference type="SAM" id="MobiDB-lite"/>
    </source>
</evidence>
<feature type="region of interest" description="Disordered" evidence="6">
    <location>
        <begin position="328"/>
        <end position="350"/>
    </location>
</feature>
<evidence type="ECO:0000256" key="7">
    <source>
        <dbReference type="SAM" id="SignalP"/>
    </source>
</evidence>
<sequence>MVLVLWSGCCRGAAAAMFPKAHLKQARDVASRLRSHGDPAGTLRRRPINVAGSARTVASLASRKLSHLLAAVEHEGALLAAHERGVWSMAEGAGEGAAQNRRLLQTLQPLLRMQHTDVAHMLLREIALDSANVGDDVRSVQASSADVIATREFLRLLRMRLETQDALERARQVARFTAQPAMISPLSEVLGEHDTAADAQSPGDRREDPQVDAGSASAGAADGDPRQRLSLPPAQIDGIFATVETLFKAVQRHYGEAYLREHLCTAAGGGMMGQERHKLSRHAERILIEHYEQHGAYPSAIEKERLVRATGLSRKQVTYWFGNRRMREKNGRLRRRKPPRDRPEGAASVS</sequence>
<keyword evidence="3 4" id="KW-0539">Nucleus</keyword>
<feature type="signal peptide" evidence="7">
    <location>
        <begin position="1"/>
        <end position="15"/>
    </location>
</feature>
<dbReference type="GO" id="GO:0003677">
    <property type="term" value="F:DNA binding"/>
    <property type="evidence" value="ECO:0007669"/>
    <property type="project" value="UniProtKB-UniRule"/>
</dbReference>
<dbReference type="Pfam" id="PF00046">
    <property type="entry name" value="Homeodomain"/>
    <property type="match status" value="1"/>
</dbReference>
<evidence type="ECO:0000256" key="4">
    <source>
        <dbReference type="PROSITE-ProRule" id="PRU00108"/>
    </source>
</evidence>
<keyword evidence="1 4" id="KW-0238">DNA-binding</keyword>
<dbReference type="PANTHER" id="PTHR11850">
    <property type="entry name" value="HOMEOBOX PROTEIN TRANSCRIPTION FACTORS"/>
    <property type="match status" value="1"/>
</dbReference>
<evidence type="ECO:0000313" key="10">
    <source>
        <dbReference type="Proteomes" id="UP001301350"/>
    </source>
</evidence>
<feature type="domain" description="Homeobox" evidence="8">
    <location>
        <begin position="270"/>
        <end position="331"/>
    </location>
</feature>
<keyword evidence="2 4" id="KW-0371">Homeobox</keyword>
<proteinExistence type="predicted"/>
<dbReference type="SMART" id="SM00389">
    <property type="entry name" value="HOX"/>
    <property type="match status" value="1"/>
</dbReference>
<organism evidence="9 10">
    <name type="scientific">Cyanidium caldarium</name>
    <name type="common">Red alga</name>
    <dbReference type="NCBI Taxonomy" id="2771"/>
    <lineage>
        <taxon>Eukaryota</taxon>
        <taxon>Rhodophyta</taxon>
        <taxon>Bangiophyceae</taxon>
        <taxon>Cyanidiales</taxon>
        <taxon>Cyanidiaceae</taxon>
        <taxon>Cyanidium</taxon>
    </lineage>
</organism>
<dbReference type="SUPFAM" id="SSF46689">
    <property type="entry name" value="Homeodomain-like"/>
    <property type="match status" value="1"/>
</dbReference>
<comment type="subcellular location">
    <subcellularLocation>
        <location evidence="4 5">Nucleus</location>
    </subcellularLocation>
</comment>
<feature type="chain" id="PRO_5043395729" description="Homeobox domain-containing protein" evidence="7">
    <location>
        <begin position="16"/>
        <end position="350"/>
    </location>
</feature>
<protein>
    <recommendedName>
        <fullName evidence="8">Homeobox domain-containing protein</fullName>
    </recommendedName>
</protein>
<dbReference type="Proteomes" id="UP001301350">
    <property type="component" value="Unassembled WGS sequence"/>
</dbReference>
<evidence type="ECO:0000256" key="3">
    <source>
        <dbReference type="ARBA" id="ARBA00023242"/>
    </source>
</evidence>
<dbReference type="CDD" id="cd00086">
    <property type="entry name" value="homeodomain"/>
    <property type="match status" value="1"/>
</dbReference>
<dbReference type="AlphaFoldDB" id="A0AAV9IX37"/>
<dbReference type="EMBL" id="JANCYW010000009">
    <property type="protein sequence ID" value="KAK4536636.1"/>
    <property type="molecule type" value="Genomic_DNA"/>
</dbReference>
<feature type="compositionally biased region" description="Basic residues" evidence="6">
    <location>
        <begin position="328"/>
        <end position="339"/>
    </location>
</feature>
<keyword evidence="7" id="KW-0732">Signal</keyword>
<accession>A0AAV9IX37</accession>
<evidence type="ECO:0000256" key="1">
    <source>
        <dbReference type="ARBA" id="ARBA00023125"/>
    </source>
</evidence>
<feature type="region of interest" description="Disordered" evidence="6">
    <location>
        <begin position="185"/>
        <end position="229"/>
    </location>
</feature>
<dbReference type="InterPro" id="IPR009057">
    <property type="entry name" value="Homeodomain-like_sf"/>
</dbReference>
<keyword evidence="10" id="KW-1185">Reference proteome</keyword>
<evidence type="ECO:0000259" key="8">
    <source>
        <dbReference type="PROSITE" id="PS50071"/>
    </source>
</evidence>
<feature type="DNA-binding region" description="Homeobox" evidence="4">
    <location>
        <begin position="272"/>
        <end position="332"/>
    </location>
</feature>
<feature type="compositionally biased region" description="Low complexity" evidence="6">
    <location>
        <begin position="212"/>
        <end position="222"/>
    </location>
</feature>
<comment type="caution">
    <text evidence="9">The sequence shown here is derived from an EMBL/GenBank/DDBJ whole genome shotgun (WGS) entry which is preliminary data.</text>
</comment>
<gene>
    <name evidence="9" type="ORF">CDCA_CDCA09G2661</name>
</gene>
<evidence type="ECO:0000256" key="2">
    <source>
        <dbReference type="ARBA" id="ARBA00023155"/>
    </source>
</evidence>